<dbReference type="GO" id="GO:0000398">
    <property type="term" value="P:mRNA splicing, via spliceosome"/>
    <property type="evidence" value="ECO:0007669"/>
    <property type="project" value="UniProtKB-UniRule"/>
</dbReference>
<dbReference type="InterPro" id="IPR021715">
    <property type="entry name" value="Slu7_dom"/>
</dbReference>
<comment type="subcellular location">
    <subcellularLocation>
        <location evidence="1 8">Nucleus</location>
    </subcellularLocation>
</comment>
<evidence type="ECO:0000313" key="12">
    <source>
        <dbReference type="Proteomes" id="UP000663842"/>
    </source>
</evidence>
<evidence type="ECO:0000256" key="8">
    <source>
        <dbReference type="RuleBase" id="RU367071"/>
    </source>
</evidence>
<dbReference type="GO" id="GO:0005681">
    <property type="term" value="C:spliceosomal complex"/>
    <property type="evidence" value="ECO:0007669"/>
    <property type="project" value="UniProtKB-UniRule"/>
</dbReference>
<dbReference type="EMBL" id="CAJOBF010002724">
    <property type="protein sequence ID" value="CAF4052622.1"/>
    <property type="molecule type" value="Genomic_DNA"/>
</dbReference>
<evidence type="ECO:0000256" key="5">
    <source>
        <dbReference type="ARBA" id="ARBA00022728"/>
    </source>
</evidence>
<dbReference type="AlphaFoldDB" id="A0A819S3G4"/>
<name>A0A819S3G4_9BILA</name>
<keyword evidence="7 8" id="KW-0539">Nucleus</keyword>
<evidence type="ECO:0000256" key="1">
    <source>
        <dbReference type="ARBA" id="ARBA00004123"/>
    </source>
</evidence>
<evidence type="ECO:0000256" key="4">
    <source>
        <dbReference type="ARBA" id="ARBA00022664"/>
    </source>
</evidence>
<feature type="compositionally biased region" description="Basic and acidic residues" evidence="9">
    <location>
        <begin position="449"/>
        <end position="475"/>
    </location>
</feature>
<protein>
    <recommendedName>
        <fullName evidence="3 8">Pre-mRNA-splicing factor SLU7</fullName>
    </recommendedName>
</protein>
<comment type="subunit">
    <text evidence="8">Associated with the spliceosome.</text>
</comment>
<sequence length="506" mass="58635">MDISENESANGKSLTIRGQTKYNLLKRSYEESINDNQQTYDCCGFDNSTYFNSSVTREEYRQQKELEELRKAGSTPAEVDEEGKDINLHIPKYMTDMPWYVTYDHEKPTLKHQRLHQSKIRLLETRILEWPRPIQDWPESEIGLRHIHPEKSKEYDTLNEWYARGYTDKVATRYRPGACENCGAMTHKRLAEAKKVLKAKKLDEEALAEEQAVAKMPTAAESTDPLVTVAAKPTESDSKNKALKVDSDDDEENGEYKYADSMDIPGQHVDSKQRISVRNLPYYDPKSRSMCDNPFAGTNKDPSQVPYLGDNFVRYSGDAKDFARSQIFAWEASGKCNFMRKKEQFIKTVEQQLIERYGGEEYLNSIPRELVVEAQTEQYVEFNRLGTIVEEKEIEFEANDNKLDDNVDQDKPTSLVELHRETLNKEKIQPKPSSSTDDNNSVMKKLDKKKVQEAARQLAERERQAEEMGNIDERKRKYNSLKSRISEHKEPTEEELEAYRLKKTSS</sequence>
<dbReference type="PANTHER" id="PTHR12942:SF2">
    <property type="entry name" value="PRE-MRNA-SPLICING FACTOR SLU7"/>
    <property type="match status" value="1"/>
</dbReference>
<dbReference type="Proteomes" id="UP000663842">
    <property type="component" value="Unassembled WGS sequence"/>
</dbReference>
<evidence type="ECO:0000313" key="11">
    <source>
        <dbReference type="EMBL" id="CAF4052622.1"/>
    </source>
</evidence>
<evidence type="ECO:0000259" key="10">
    <source>
        <dbReference type="Pfam" id="PF11708"/>
    </source>
</evidence>
<comment type="caution">
    <text evidence="11">The sequence shown here is derived from an EMBL/GenBank/DDBJ whole genome shotgun (WGS) entry which is preliminary data.</text>
</comment>
<feature type="region of interest" description="Disordered" evidence="9">
    <location>
        <begin position="427"/>
        <end position="506"/>
    </location>
</feature>
<dbReference type="Pfam" id="PF11708">
    <property type="entry name" value="Slu7"/>
    <property type="match status" value="2"/>
</dbReference>
<feature type="region of interest" description="Disordered" evidence="9">
    <location>
        <begin position="230"/>
        <end position="263"/>
    </location>
</feature>
<feature type="compositionally biased region" description="Polar residues" evidence="9">
    <location>
        <begin position="431"/>
        <end position="442"/>
    </location>
</feature>
<keyword evidence="4 8" id="KW-0507">mRNA processing</keyword>
<organism evidence="11 12">
    <name type="scientific">Rotaria magnacalcarata</name>
    <dbReference type="NCBI Taxonomy" id="392030"/>
    <lineage>
        <taxon>Eukaryota</taxon>
        <taxon>Metazoa</taxon>
        <taxon>Spiralia</taxon>
        <taxon>Gnathifera</taxon>
        <taxon>Rotifera</taxon>
        <taxon>Eurotatoria</taxon>
        <taxon>Bdelloidea</taxon>
        <taxon>Philodinida</taxon>
        <taxon>Philodinidae</taxon>
        <taxon>Rotaria</taxon>
    </lineage>
</organism>
<evidence type="ECO:0000256" key="2">
    <source>
        <dbReference type="ARBA" id="ARBA00007203"/>
    </source>
</evidence>
<keyword evidence="5 8" id="KW-0747">Spliceosome</keyword>
<evidence type="ECO:0000256" key="9">
    <source>
        <dbReference type="SAM" id="MobiDB-lite"/>
    </source>
</evidence>
<dbReference type="GO" id="GO:0030628">
    <property type="term" value="F:pre-mRNA 3'-splice site binding"/>
    <property type="evidence" value="ECO:0007669"/>
    <property type="project" value="UniProtKB-UniRule"/>
</dbReference>
<feature type="domain" description="Pre-mRNA-splicing factor SLU7" evidence="10">
    <location>
        <begin position="187"/>
        <end position="335"/>
    </location>
</feature>
<keyword evidence="6 8" id="KW-0508">mRNA splicing</keyword>
<reference evidence="11" key="1">
    <citation type="submission" date="2021-02" db="EMBL/GenBank/DDBJ databases">
        <authorList>
            <person name="Nowell W R."/>
        </authorList>
    </citation>
    <scope>NUCLEOTIDE SEQUENCE</scope>
</reference>
<evidence type="ECO:0000256" key="6">
    <source>
        <dbReference type="ARBA" id="ARBA00023187"/>
    </source>
</evidence>
<comment type="function">
    <text evidence="8">Involved in pre-mRNA splicing.</text>
</comment>
<evidence type="ECO:0000256" key="3">
    <source>
        <dbReference type="ARBA" id="ARBA00021377"/>
    </source>
</evidence>
<dbReference type="InterPro" id="IPR039974">
    <property type="entry name" value="Splicing_factor_SLU7"/>
</dbReference>
<accession>A0A819S3G4</accession>
<evidence type="ECO:0000256" key="7">
    <source>
        <dbReference type="ARBA" id="ARBA00023242"/>
    </source>
</evidence>
<proteinExistence type="inferred from homology"/>
<feature type="compositionally biased region" description="Basic and acidic residues" evidence="9">
    <location>
        <begin position="234"/>
        <end position="246"/>
    </location>
</feature>
<comment type="similarity">
    <text evidence="2 8">Belongs to the SLU7 family.</text>
</comment>
<gene>
    <name evidence="11" type="ORF">UXM345_LOCUS19327</name>
</gene>
<dbReference type="PANTHER" id="PTHR12942">
    <property type="entry name" value="STEP II SPLICING FACTOR SLU7"/>
    <property type="match status" value="1"/>
</dbReference>
<feature type="domain" description="Pre-mRNA-splicing factor SLU7" evidence="10">
    <location>
        <begin position="338"/>
        <end position="395"/>
    </location>
</feature>